<evidence type="ECO:0000256" key="1">
    <source>
        <dbReference type="SAM" id="SignalP"/>
    </source>
</evidence>
<dbReference type="OrthoDB" id="9924800at2"/>
<dbReference type="EMBL" id="MTJL01000014">
    <property type="protein sequence ID" value="OMI06672.1"/>
    <property type="molecule type" value="Genomic_DNA"/>
</dbReference>
<comment type="caution">
    <text evidence="2">The sequence shown here is derived from an EMBL/GenBank/DDBJ whole genome shotgun (WGS) entry which is preliminary data.</text>
</comment>
<dbReference type="AlphaFoldDB" id="A0A1R1RP75"/>
<reference evidence="2 3" key="1">
    <citation type="submission" date="2017-01" db="EMBL/GenBank/DDBJ databases">
        <title>Bacillus phylogenomics.</title>
        <authorList>
            <person name="Dunlap C."/>
        </authorList>
    </citation>
    <scope>NUCLEOTIDE SEQUENCE [LARGE SCALE GENOMIC DNA]</scope>
    <source>
        <strain evidence="2 3">NRRL B-41282</strain>
    </source>
</reference>
<evidence type="ECO:0000313" key="2">
    <source>
        <dbReference type="EMBL" id="OMI06672.1"/>
    </source>
</evidence>
<name>A0A1R1RP75_9BACI</name>
<protein>
    <submittedName>
        <fullName evidence="2">Uncharacterized protein</fullName>
    </submittedName>
</protein>
<dbReference type="Proteomes" id="UP000187367">
    <property type="component" value="Unassembled WGS sequence"/>
</dbReference>
<feature type="chain" id="PRO_5014066075" evidence="1">
    <location>
        <begin position="30"/>
        <end position="227"/>
    </location>
</feature>
<gene>
    <name evidence="2" type="ORF">BW143_08635</name>
</gene>
<keyword evidence="3" id="KW-1185">Reference proteome</keyword>
<feature type="signal peptide" evidence="1">
    <location>
        <begin position="1"/>
        <end position="29"/>
    </location>
</feature>
<evidence type="ECO:0000313" key="3">
    <source>
        <dbReference type="Proteomes" id="UP000187367"/>
    </source>
</evidence>
<accession>A0A1R1QPV0</accession>
<accession>A0A1R1RP75</accession>
<organism evidence="2 3">
    <name type="scientific">Bacillus swezeyi</name>
    <dbReference type="NCBI Taxonomy" id="1925020"/>
    <lineage>
        <taxon>Bacteria</taxon>
        <taxon>Bacillati</taxon>
        <taxon>Bacillota</taxon>
        <taxon>Bacilli</taxon>
        <taxon>Bacillales</taxon>
        <taxon>Bacillaceae</taxon>
        <taxon>Bacillus</taxon>
    </lineage>
</organism>
<dbReference type="RefSeq" id="WP_076762514.1">
    <property type="nucleotide sequence ID" value="NZ_JARMMI010000007.1"/>
</dbReference>
<sequence>MKLRKNLITSSLAVTVALGTFSFAETTQAQENNSIVTSPKTVTTEFQGQKVEFKTDEKINSKTVTVLQGNKKTVVTYDKVKDTLSIDGKVVLSKASQNINTLSTPSASTSGTFQTMKIPEGSGSGGSGSWKFIHTKYGQTKTTTDNIAILAAAIAAVTPFPANALMAASSVILTTKVKNTYWTMREWGRMSGLTYQRKATIEFYRDSKRKKFITSEEMYFYDKGGPK</sequence>
<keyword evidence="1" id="KW-0732">Signal</keyword>
<proteinExistence type="predicted"/>